<dbReference type="EMBL" id="MT144273">
    <property type="protein sequence ID" value="QJA51564.1"/>
    <property type="molecule type" value="Genomic_DNA"/>
</dbReference>
<evidence type="ECO:0000313" key="3">
    <source>
        <dbReference type="EMBL" id="QJH96533.1"/>
    </source>
</evidence>
<gene>
    <name evidence="2" type="ORF">MM415B00946_0008</name>
    <name evidence="1" type="ORF">TM448A02201_0010</name>
    <name evidence="3" type="ORF">TM448B00765_0005</name>
</gene>
<protein>
    <submittedName>
        <fullName evidence="1">Uncharacterized protein</fullName>
    </submittedName>
</protein>
<proteinExistence type="predicted"/>
<accession>A0A6H1ZVG5</accession>
<organism evidence="1">
    <name type="scientific">viral metagenome</name>
    <dbReference type="NCBI Taxonomy" id="1070528"/>
    <lineage>
        <taxon>unclassified sequences</taxon>
        <taxon>metagenomes</taxon>
        <taxon>organismal metagenomes</taxon>
    </lineage>
</organism>
<reference evidence="1" key="1">
    <citation type="submission" date="2020-03" db="EMBL/GenBank/DDBJ databases">
        <title>The deep terrestrial virosphere.</title>
        <authorList>
            <person name="Holmfeldt K."/>
            <person name="Nilsson E."/>
            <person name="Simone D."/>
            <person name="Lopez-Fernandez M."/>
            <person name="Wu X."/>
            <person name="de Brujin I."/>
            <person name="Lundin D."/>
            <person name="Andersson A."/>
            <person name="Bertilsson S."/>
            <person name="Dopson M."/>
        </authorList>
    </citation>
    <scope>NUCLEOTIDE SEQUENCE</scope>
    <source>
        <strain evidence="2">MM415B00946</strain>
        <strain evidence="1">TM448A02201</strain>
        <strain evidence="3">TM448B00765</strain>
    </source>
</reference>
<evidence type="ECO:0000313" key="1">
    <source>
        <dbReference type="EMBL" id="QJA51564.1"/>
    </source>
</evidence>
<dbReference type="AlphaFoldDB" id="A0A6H1ZVG5"/>
<sequence length="128" mass="14616">MSEAASSDLSETIVYSTLNTIQRDSLIRQIYSSLIANPDLSFTVEQDQINRIRVYHNVNRATKILIRTYLVIIIPICVDESPLLTICFGQVHFDLQETIDELNRRITVLKSIEKLHILKRNDNGAISS</sequence>
<dbReference type="EMBL" id="MT141441">
    <property type="protein sequence ID" value="QJA61415.1"/>
    <property type="molecule type" value="Genomic_DNA"/>
</dbReference>
<name>A0A6H1ZVG5_9ZZZZ</name>
<evidence type="ECO:0000313" key="2">
    <source>
        <dbReference type="EMBL" id="QJA61415.1"/>
    </source>
</evidence>
<dbReference type="EMBL" id="MT144655">
    <property type="protein sequence ID" value="QJH96533.1"/>
    <property type="molecule type" value="Genomic_DNA"/>
</dbReference>